<dbReference type="VEuPathDB" id="AmoebaDB:ACA1_037110"/>
<sequence length="863" mass="96032">MEGHRHRPGPLKQTNKAFKPGKHATKGELRRKVKGKVGKTTVQQRPSLKKVVGNSRENRKKLQHIKSLQKKAEVLHSKRLGTSAGPPKIIGIISLGANADTKAARSMLLAEASSPISAERVGPITANFPAFKQRMTLFEAPRDIEAVLDIAKVADILLLVIPADGGVDATGEAFLSAVKAQGMPSLLVALQGLAAVPQKNRADIKKQIKEFAEFHFPDFDRVLPLDTADEATQVMRFLSNLRVRQVLSRERRPYLLVDSLHFEPTGVQPSAASGPFAESTTIPVGILKVSGYLRGGPLSANDLVHLPDFGDFQMSQIDGTPDPHPYSTRVPKDGKKGEGMEAEEGEGAQRRETLEILDMADPDKQESLQSEVVPDVMANEQNLTAEDEAEIMSQVSGTDRKKKRKKVPKGYSSYQSAWIVDSDEDEDDDGEGEDDEDDQGSMDLDGGEKGKEHGEMGMDGSEHSNDEGGDNDGDEEDDGEDDGEDGWTEDGDGTETIDMEAAELERERMRQEATEDMKWPDEVQTPMSVKAKIRFQKYRGLKSFRNTPWDPKENLPLDYARIFQFKNFTRTVKKLLDERDGIVMGTYVTLHVLNVPQALGEWINPSRPFVVSGLFKHEHKTTVINFAVQRMPSYTEPVKSKEELIIQCGFRRYRSRPVFSQHSISSDKFKSERFFQPNRNSVATIYGPVMVPPAPVLMFKEIDENFGLSASPKPVHSLRLVAIGSLLSVDPDRVVVKKIVLTGYPYKIHKRGAVIKHMFYHPDDVRWFSPVELWTKYGRSGHIKEPLGTHGLMKCRFDGKIQNHDTVCMNLYKRIYPKWGTTTLLSEKPSSYRPRGSAFSTSSSSASGPSALTAEALARHDAM</sequence>
<dbReference type="PANTHER" id="PTHR12858:SF1">
    <property type="entry name" value="PRE-RRNA-PROCESSING PROTEIN TSR1 HOMOLOG"/>
    <property type="match status" value="1"/>
</dbReference>
<dbReference type="SMART" id="SM01362">
    <property type="entry name" value="DUF663"/>
    <property type="match status" value="1"/>
</dbReference>
<feature type="region of interest" description="Disordered" evidence="5">
    <location>
        <begin position="1"/>
        <end position="44"/>
    </location>
</feature>
<dbReference type="InterPro" id="IPR012948">
    <property type="entry name" value="AARP2CN"/>
</dbReference>
<dbReference type="GO" id="GO:0034511">
    <property type="term" value="F:U3 snoRNA binding"/>
    <property type="evidence" value="ECO:0007669"/>
    <property type="project" value="TreeGrafter"/>
</dbReference>
<dbReference type="InterPro" id="IPR039761">
    <property type="entry name" value="Bms1/Tsr1"/>
</dbReference>
<keyword evidence="2" id="KW-0690">Ribosome biogenesis</keyword>
<dbReference type="Pfam" id="PF08142">
    <property type="entry name" value="AARP2CN"/>
    <property type="match status" value="1"/>
</dbReference>
<gene>
    <name evidence="7" type="ORF">ACA1_037110</name>
</gene>
<comment type="similarity">
    <text evidence="4">Belongs to the TRAFAC class translation factor GTPase superfamily. Bms1-like GTPase family. TSR1 subfamily.</text>
</comment>
<dbReference type="InterPro" id="IPR030387">
    <property type="entry name" value="G_Bms1/Tsr1_dom"/>
</dbReference>
<dbReference type="GO" id="GO:0005525">
    <property type="term" value="F:GTP binding"/>
    <property type="evidence" value="ECO:0007669"/>
    <property type="project" value="TreeGrafter"/>
</dbReference>
<dbReference type="GO" id="GO:0003924">
    <property type="term" value="F:GTPase activity"/>
    <property type="evidence" value="ECO:0007669"/>
    <property type="project" value="TreeGrafter"/>
</dbReference>
<evidence type="ECO:0000259" key="6">
    <source>
        <dbReference type="PROSITE" id="PS51714"/>
    </source>
</evidence>
<dbReference type="RefSeq" id="XP_004340936.1">
    <property type="nucleotide sequence ID" value="XM_004340888.1"/>
</dbReference>
<evidence type="ECO:0000256" key="1">
    <source>
        <dbReference type="ARBA" id="ARBA00004604"/>
    </source>
</evidence>
<dbReference type="KEGG" id="acan:ACA1_037110"/>
<comment type="subcellular location">
    <subcellularLocation>
        <location evidence="1">Nucleus</location>
        <location evidence="1">Nucleolus</location>
    </subcellularLocation>
</comment>
<feature type="compositionally biased region" description="Acidic residues" evidence="5">
    <location>
        <begin position="421"/>
        <end position="440"/>
    </location>
</feature>
<feature type="domain" description="Bms1-type G" evidence="6">
    <location>
        <begin position="86"/>
        <end position="244"/>
    </location>
</feature>
<protein>
    <recommendedName>
        <fullName evidence="6">Bms1-type G domain-containing protein</fullName>
    </recommendedName>
</protein>
<dbReference type="SMART" id="SM00785">
    <property type="entry name" value="AARP2CN"/>
    <property type="match status" value="1"/>
</dbReference>
<dbReference type="Pfam" id="PF22298">
    <property type="entry name" value="Tsr1_G-like"/>
    <property type="match status" value="1"/>
</dbReference>
<name>L8H0X3_ACACF</name>
<dbReference type="OMA" id="MNLPRFK"/>
<dbReference type="EMBL" id="KB007940">
    <property type="protein sequence ID" value="ELR18877.1"/>
    <property type="molecule type" value="Genomic_DNA"/>
</dbReference>
<keyword evidence="3" id="KW-0539">Nucleus</keyword>
<dbReference type="GO" id="GO:0005730">
    <property type="term" value="C:nucleolus"/>
    <property type="evidence" value="ECO:0007669"/>
    <property type="project" value="UniProtKB-SubCell"/>
</dbReference>
<evidence type="ECO:0000256" key="2">
    <source>
        <dbReference type="ARBA" id="ARBA00022517"/>
    </source>
</evidence>
<reference evidence="7 8" key="1">
    <citation type="journal article" date="2013" name="Genome Biol.">
        <title>Genome of Acanthamoeba castellanii highlights extensive lateral gene transfer and early evolution of tyrosine kinase signaling.</title>
        <authorList>
            <person name="Clarke M."/>
            <person name="Lohan A.J."/>
            <person name="Liu B."/>
            <person name="Lagkouvardos I."/>
            <person name="Roy S."/>
            <person name="Zafar N."/>
            <person name="Bertelli C."/>
            <person name="Schilde C."/>
            <person name="Kianianmomeni A."/>
            <person name="Burglin T.R."/>
            <person name="Frech C."/>
            <person name="Turcotte B."/>
            <person name="Kopec K.O."/>
            <person name="Synnott J.M."/>
            <person name="Choo C."/>
            <person name="Paponov I."/>
            <person name="Finkler A."/>
            <person name="Soon Heng Tan C."/>
            <person name="Hutchins A.P."/>
            <person name="Weinmeier T."/>
            <person name="Rattei T."/>
            <person name="Chu J.S."/>
            <person name="Gimenez G."/>
            <person name="Irimia M."/>
            <person name="Rigden D.J."/>
            <person name="Fitzpatrick D.A."/>
            <person name="Lorenzo-Morales J."/>
            <person name="Bateman A."/>
            <person name="Chiu C.H."/>
            <person name="Tang P."/>
            <person name="Hegemann P."/>
            <person name="Fromm H."/>
            <person name="Raoult D."/>
            <person name="Greub G."/>
            <person name="Miranda-Saavedra D."/>
            <person name="Chen N."/>
            <person name="Nash P."/>
            <person name="Ginger M.L."/>
            <person name="Horn M."/>
            <person name="Schaap P."/>
            <person name="Caler L."/>
            <person name="Loftus B."/>
        </authorList>
    </citation>
    <scope>NUCLEOTIDE SEQUENCE [LARGE SCALE GENOMIC DNA]</scope>
    <source>
        <strain evidence="7 8">Neff</strain>
    </source>
</reference>
<dbReference type="InterPro" id="IPR027417">
    <property type="entry name" value="P-loop_NTPase"/>
</dbReference>
<evidence type="ECO:0000256" key="5">
    <source>
        <dbReference type="SAM" id="MobiDB-lite"/>
    </source>
</evidence>
<feature type="region of interest" description="Disordered" evidence="5">
    <location>
        <begin position="828"/>
        <end position="863"/>
    </location>
</feature>
<organism evidence="7 8">
    <name type="scientific">Acanthamoeba castellanii (strain ATCC 30010 / Neff)</name>
    <dbReference type="NCBI Taxonomy" id="1257118"/>
    <lineage>
        <taxon>Eukaryota</taxon>
        <taxon>Amoebozoa</taxon>
        <taxon>Discosea</taxon>
        <taxon>Longamoebia</taxon>
        <taxon>Centramoebida</taxon>
        <taxon>Acanthamoebidae</taxon>
        <taxon>Acanthamoeba</taxon>
    </lineage>
</organism>
<dbReference type="GO" id="GO:0000479">
    <property type="term" value="P:endonucleolytic cleavage of tricistronic rRNA transcript (SSU-rRNA, 5.8S rRNA, LSU-rRNA)"/>
    <property type="evidence" value="ECO:0007669"/>
    <property type="project" value="TreeGrafter"/>
</dbReference>
<feature type="compositionally biased region" description="Basic and acidic residues" evidence="5">
    <location>
        <begin position="330"/>
        <end position="339"/>
    </location>
</feature>
<dbReference type="GeneID" id="14919677"/>
<keyword evidence="8" id="KW-1185">Reference proteome</keyword>
<feature type="region of interest" description="Disordered" evidence="5">
    <location>
        <begin position="383"/>
        <end position="496"/>
    </location>
</feature>
<accession>L8H0X3</accession>
<dbReference type="STRING" id="1257118.L8H0X3"/>
<dbReference type="PANTHER" id="PTHR12858">
    <property type="entry name" value="RIBOSOME BIOGENESIS PROTEIN"/>
    <property type="match status" value="1"/>
</dbReference>
<feature type="compositionally biased region" description="Acidic residues" evidence="5">
    <location>
        <begin position="467"/>
        <end position="496"/>
    </location>
</feature>
<feature type="region of interest" description="Disordered" evidence="5">
    <location>
        <begin position="314"/>
        <end position="350"/>
    </location>
</feature>
<feature type="compositionally biased region" description="Low complexity" evidence="5">
    <location>
        <begin position="833"/>
        <end position="854"/>
    </location>
</feature>
<dbReference type="Proteomes" id="UP000011083">
    <property type="component" value="Unassembled WGS sequence"/>
</dbReference>
<evidence type="ECO:0000313" key="7">
    <source>
        <dbReference type="EMBL" id="ELR18877.1"/>
    </source>
</evidence>
<dbReference type="Pfam" id="PF04950">
    <property type="entry name" value="RIBIOP_C"/>
    <property type="match status" value="1"/>
</dbReference>
<dbReference type="AlphaFoldDB" id="L8H0X3"/>
<dbReference type="GO" id="GO:0030688">
    <property type="term" value="C:preribosome, small subunit precursor"/>
    <property type="evidence" value="ECO:0007669"/>
    <property type="project" value="TreeGrafter"/>
</dbReference>
<dbReference type="Gene3D" id="3.40.50.300">
    <property type="entry name" value="P-loop containing nucleotide triphosphate hydrolases"/>
    <property type="match status" value="1"/>
</dbReference>
<evidence type="ECO:0000256" key="3">
    <source>
        <dbReference type="ARBA" id="ARBA00023242"/>
    </source>
</evidence>
<proteinExistence type="inferred from homology"/>
<evidence type="ECO:0000256" key="4">
    <source>
        <dbReference type="ARBA" id="ARBA00038288"/>
    </source>
</evidence>
<dbReference type="PROSITE" id="PS51714">
    <property type="entry name" value="G_BMS1"/>
    <property type="match status" value="1"/>
</dbReference>
<evidence type="ECO:0000313" key="8">
    <source>
        <dbReference type="Proteomes" id="UP000011083"/>
    </source>
</evidence>
<dbReference type="GO" id="GO:0000462">
    <property type="term" value="P:maturation of SSU-rRNA from tricistronic rRNA transcript (SSU-rRNA, 5.8S rRNA, LSU-rRNA)"/>
    <property type="evidence" value="ECO:0007669"/>
    <property type="project" value="TreeGrafter"/>
</dbReference>
<dbReference type="OrthoDB" id="119302at2759"/>
<dbReference type="InterPro" id="IPR007034">
    <property type="entry name" value="BMS1_TSR1_C"/>
</dbReference>
<feature type="compositionally biased region" description="Basic and acidic residues" evidence="5">
    <location>
        <begin position="446"/>
        <end position="466"/>
    </location>
</feature>